<comment type="caution">
    <text evidence="2">The sequence shown here is derived from an EMBL/GenBank/DDBJ whole genome shotgun (WGS) entry which is preliminary data.</text>
</comment>
<keyword evidence="1" id="KW-0732">Signal</keyword>
<evidence type="ECO:0000313" key="3">
    <source>
        <dbReference type="Proteomes" id="UP000606935"/>
    </source>
</evidence>
<gene>
    <name evidence="2" type="ORF">GCM10010982_25460</name>
</gene>
<evidence type="ECO:0008006" key="4">
    <source>
        <dbReference type="Google" id="ProtNLM"/>
    </source>
</evidence>
<reference evidence="2" key="2">
    <citation type="submission" date="2020-09" db="EMBL/GenBank/DDBJ databases">
        <authorList>
            <person name="Sun Q."/>
            <person name="Zhou Y."/>
        </authorList>
    </citation>
    <scope>NUCLEOTIDE SEQUENCE</scope>
    <source>
        <strain evidence="2">CGMCC 1.7086</strain>
    </source>
</reference>
<evidence type="ECO:0000256" key="1">
    <source>
        <dbReference type="SAM" id="SignalP"/>
    </source>
</evidence>
<accession>A0A918DL22</accession>
<reference evidence="2" key="1">
    <citation type="journal article" date="2014" name="Int. J. Syst. Evol. Microbiol.">
        <title>Complete genome sequence of Corynebacterium casei LMG S-19264T (=DSM 44701T), isolated from a smear-ripened cheese.</title>
        <authorList>
            <consortium name="US DOE Joint Genome Institute (JGI-PGF)"/>
            <person name="Walter F."/>
            <person name="Albersmeier A."/>
            <person name="Kalinowski J."/>
            <person name="Ruckert C."/>
        </authorList>
    </citation>
    <scope>NUCLEOTIDE SEQUENCE</scope>
    <source>
        <strain evidence="2">CGMCC 1.7086</strain>
    </source>
</reference>
<dbReference type="PROSITE" id="PS51257">
    <property type="entry name" value="PROKAR_LIPOPROTEIN"/>
    <property type="match status" value="1"/>
</dbReference>
<feature type="signal peptide" evidence="1">
    <location>
        <begin position="1"/>
        <end position="29"/>
    </location>
</feature>
<dbReference type="RefSeq" id="WP_188695615.1">
    <property type="nucleotide sequence ID" value="NZ_BMLS01000003.1"/>
</dbReference>
<keyword evidence="3" id="KW-1185">Reference proteome</keyword>
<protein>
    <recommendedName>
        <fullName evidence="4">Lipoprotein</fullName>
    </recommendedName>
</protein>
<feature type="chain" id="PRO_5037456021" description="Lipoprotein" evidence="1">
    <location>
        <begin position="30"/>
        <end position="142"/>
    </location>
</feature>
<dbReference type="AlphaFoldDB" id="A0A918DL22"/>
<dbReference type="Proteomes" id="UP000606935">
    <property type="component" value="Unassembled WGS sequence"/>
</dbReference>
<dbReference type="EMBL" id="BMLS01000003">
    <property type="protein sequence ID" value="GGO70887.1"/>
    <property type="molecule type" value="Genomic_DNA"/>
</dbReference>
<sequence>MSKQPHTLIRKLCYSAVALLATLSLSACIQSQSLTAVDTQDPQLVQQALKRVNHSFKTSFMMGDWYYQGAQVVKGGINAYIQIPAKLDMELEYQRNYLRQSVCPSAAQQDFWQEIGPLSLSVHIYTFNKKFSVYAECTNPLA</sequence>
<evidence type="ECO:0000313" key="2">
    <source>
        <dbReference type="EMBL" id="GGO70887.1"/>
    </source>
</evidence>
<proteinExistence type="predicted"/>
<name>A0A918DL22_9ALTE</name>
<organism evidence="2 3">
    <name type="scientific">Bowmanella pacifica</name>
    <dbReference type="NCBI Taxonomy" id="502051"/>
    <lineage>
        <taxon>Bacteria</taxon>
        <taxon>Pseudomonadati</taxon>
        <taxon>Pseudomonadota</taxon>
        <taxon>Gammaproteobacteria</taxon>
        <taxon>Alteromonadales</taxon>
        <taxon>Alteromonadaceae</taxon>
        <taxon>Bowmanella</taxon>
    </lineage>
</organism>